<keyword evidence="3" id="KW-0813">Transport</keyword>
<comment type="caution">
    <text evidence="12">The sequence shown here is derived from an EMBL/GenBank/DDBJ whole genome shotgun (WGS) entry which is preliminary data.</text>
</comment>
<dbReference type="Proteomes" id="UP000324585">
    <property type="component" value="Unassembled WGS sequence"/>
</dbReference>
<feature type="transmembrane region" description="Helical" evidence="8">
    <location>
        <begin position="638"/>
        <end position="662"/>
    </location>
</feature>
<protein>
    <submittedName>
        <fullName evidence="12">CSC1-like protein</fullName>
    </submittedName>
</protein>
<dbReference type="InterPro" id="IPR045122">
    <property type="entry name" value="Csc1-like"/>
</dbReference>
<keyword evidence="4 8" id="KW-0812">Transmembrane</keyword>
<feature type="region of interest" description="Disordered" evidence="7">
    <location>
        <begin position="801"/>
        <end position="832"/>
    </location>
</feature>
<evidence type="ECO:0000259" key="9">
    <source>
        <dbReference type="Pfam" id="PF02714"/>
    </source>
</evidence>
<feature type="domain" description="CSC1/OSCA1-like N-terminal transmembrane" evidence="10">
    <location>
        <begin position="13"/>
        <end position="177"/>
    </location>
</feature>
<feature type="transmembrane region" description="Helical" evidence="8">
    <location>
        <begin position="519"/>
        <end position="543"/>
    </location>
</feature>
<dbReference type="Pfam" id="PF13967">
    <property type="entry name" value="RSN1_TM"/>
    <property type="match status" value="1"/>
</dbReference>
<keyword evidence="13" id="KW-1185">Reference proteome</keyword>
<dbReference type="Pfam" id="PF02714">
    <property type="entry name" value="RSN1_7TM"/>
    <property type="match status" value="1"/>
</dbReference>
<comment type="subcellular location">
    <subcellularLocation>
        <location evidence="1">Membrane</location>
        <topology evidence="1">Multi-pass membrane protein</topology>
    </subcellularLocation>
</comment>
<feature type="transmembrane region" description="Helical" evidence="8">
    <location>
        <begin position="606"/>
        <end position="626"/>
    </location>
</feature>
<accession>A0A5J4YUR9</accession>
<dbReference type="GO" id="GO:0005886">
    <property type="term" value="C:plasma membrane"/>
    <property type="evidence" value="ECO:0007669"/>
    <property type="project" value="TreeGrafter"/>
</dbReference>
<feature type="transmembrane region" description="Helical" evidence="8">
    <location>
        <begin position="477"/>
        <end position="499"/>
    </location>
</feature>
<evidence type="ECO:0000256" key="3">
    <source>
        <dbReference type="ARBA" id="ARBA00022448"/>
    </source>
</evidence>
<keyword evidence="5 8" id="KW-1133">Transmembrane helix</keyword>
<evidence type="ECO:0000256" key="2">
    <source>
        <dbReference type="ARBA" id="ARBA00007779"/>
    </source>
</evidence>
<comment type="similarity">
    <text evidence="2">Belongs to the CSC1 (TC 1.A.17) family.</text>
</comment>
<dbReference type="PANTHER" id="PTHR13018">
    <property type="entry name" value="PROBABLE MEMBRANE PROTEIN DUF221-RELATED"/>
    <property type="match status" value="1"/>
</dbReference>
<feature type="transmembrane region" description="Helical" evidence="8">
    <location>
        <begin position="579"/>
        <end position="600"/>
    </location>
</feature>
<gene>
    <name evidence="12" type="ORF">FVE85_1406</name>
</gene>
<feature type="transmembrane region" description="Helical" evidence="8">
    <location>
        <begin position="12"/>
        <end position="30"/>
    </location>
</feature>
<feature type="transmembrane region" description="Helical" evidence="8">
    <location>
        <begin position="109"/>
        <end position="126"/>
    </location>
</feature>
<dbReference type="OrthoDB" id="1689567at2759"/>
<keyword evidence="6 8" id="KW-0472">Membrane</keyword>
<dbReference type="AlphaFoldDB" id="A0A5J4YUR9"/>
<evidence type="ECO:0000256" key="1">
    <source>
        <dbReference type="ARBA" id="ARBA00004141"/>
    </source>
</evidence>
<evidence type="ECO:0000256" key="6">
    <source>
        <dbReference type="ARBA" id="ARBA00023136"/>
    </source>
</evidence>
<dbReference type="InterPro" id="IPR003864">
    <property type="entry name" value="CSC1/OSCA1-like_7TM"/>
</dbReference>
<evidence type="ECO:0000259" key="10">
    <source>
        <dbReference type="Pfam" id="PF13967"/>
    </source>
</evidence>
<feature type="compositionally biased region" description="Polar residues" evidence="7">
    <location>
        <begin position="808"/>
        <end position="819"/>
    </location>
</feature>
<dbReference type="OMA" id="GRYYHFA"/>
<sequence>MSSSASSTSGNVLVTTTITGVILVVAFLIVHDVFRRIFKRNYEYRSLLNSYLDFVDYNGRRVWVPDRTPNKWPLSWIPATYSVEISDIATHVSLDAAVYLQFYKSSARLYLMIAILTCTTLIPAYMTGGYKDLDPDDPAYVDGILITTMTNVDPGSRSVLWLTFLMEVFVMATVYAWYYYDYVKFAWLARRKFARRTPENFAVLVSDIPDEMRSEEALYALFDRLYPGEVAKVYYYTERSYIDRMKIFYRKALEKKERAMYVCVHSAKKLKGQHPTQKIGGNKCKCGCKRKVPKDVVDRIEYWGEEQERLWTYIHEAQRNPAPEKSKDTGGAIVIFNSIHTASMAAQTQLWYRKSELGVMRAPQPAAVRWWKFKMPYRAKIPWSITTFFLNVLIIIAYSPISLFVSALSSIPSLVQIPGLEWLSFLLSWPQWILNLIQGLVPPLLLALFSVLISLLQRLIITRGRHFGQQEVEDRLRNYYTAFLFVAHFFYVLIGGSVFDQLSLFFQTGEFDWEQLASVIPAQSIFFMNYVLYNACFSFPYLFSGLVRLMQRWWIIYGLVVLPKTEREWRRVDGGMSSFFLYFKFYGLGMVVNLICIVYSTVAPVINLFAVLYFTLAFWVCKYQMCFTQYNAWSAEGYYFHGVFAFNVVSLFIKQFFMIFLFTLNGAAVQATLEAIFFVSSIAIFTVIRSRFGRISRYGSIASIFDSYGKTIGAEDYLPKRYLKAYIPPSLQRLPDPYDLSGLTAEEAEAHGLDLEFKNNVHDPQYGTRLTRDEHGCPLEKLERKLDDPEEDAGVLITDYTLDPASAPRSQPSSKTQSAVMAKIPSKIEDEK</sequence>
<feature type="transmembrane region" description="Helical" evidence="8">
    <location>
        <begin position="432"/>
        <end position="456"/>
    </location>
</feature>
<organism evidence="12 13">
    <name type="scientific">Porphyridium purpureum</name>
    <name type="common">Red alga</name>
    <name type="synonym">Porphyridium cruentum</name>
    <dbReference type="NCBI Taxonomy" id="35688"/>
    <lineage>
        <taxon>Eukaryota</taxon>
        <taxon>Rhodophyta</taxon>
        <taxon>Bangiophyceae</taxon>
        <taxon>Porphyridiales</taxon>
        <taxon>Porphyridiaceae</taxon>
        <taxon>Porphyridium</taxon>
    </lineage>
</organism>
<feature type="transmembrane region" description="Helical" evidence="8">
    <location>
        <begin position="159"/>
        <end position="180"/>
    </location>
</feature>
<feature type="domain" description="CSC1/OSCA1-like 7TM region" evidence="9">
    <location>
        <begin position="385"/>
        <end position="662"/>
    </location>
</feature>
<dbReference type="InterPro" id="IPR032880">
    <property type="entry name" value="CSC1/OSCA1-like_N"/>
</dbReference>
<proteinExistence type="inferred from homology"/>
<evidence type="ECO:0000256" key="8">
    <source>
        <dbReference type="SAM" id="Phobius"/>
    </source>
</evidence>
<dbReference type="GO" id="GO:0005227">
    <property type="term" value="F:calcium-activated cation channel activity"/>
    <property type="evidence" value="ECO:0007669"/>
    <property type="project" value="InterPro"/>
</dbReference>
<evidence type="ECO:0000313" key="13">
    <source>
        <dbReference type="Proteomes" id="UP000324585"/>
    </source>
</evidence>
<dbReference type="Pfam" id="PF14703">
    <property type="entry name" value="PHM7_cyt"/>
    <property type="match status" value="1"/>
</dbReference>
<evidence type="ECO:0000256" key="5">
    <source>
        <dbReference type="ARBA" id="ARBA00022989"/>
    </source>
</evidence>
<name>A0A5J4YUR9_PORPP</name>
<evidence type="ECO:0000256" key="7">
    <source>
        <dbReference type="SAM" id="MobiDB-lite"/>
    </source>
</evidence>
<evidence type="ECO:0000313" key="12">
    <source>
        <dbReference type="EMBL" id="KAA8495251.1"/>
    </source>
</evidence>
<dbReference type="EMBL" id="VRMN01000003">
    <property type="protein sequence ID" value="KAA8495251.1"/>
    <property type="molecule type" value="Genomic_DNA"/>
</dbReference>
<reference evidence="13" key="1">
    <citation type="journal article" date="2019" name="Nat. Commun.">
        <title>Expansion of phycobilisome linker gene families in mesophilic red algae.</title>
        <authorList>
            <person name="Lee J."/>
            <person name="Kim D."/>
            <person name="Bhattacharya D."/>
            <person name="Yoon H.S."/>
        </authorList>
    </citation>
    <scope>NUCLEOTIDE SEQUENCE [LARGE SCALE GENOMIC DNA]</scope>
    <source>
        <strain evidence="13">CCMP 1328</strain>
    </source>
</reference>
<dbReference type="InterPro" id="IPR027815">
    <property type="entry name" value="CSC1/OSCA1-like_cyt"/>
</dbReference>
<feature type="transmembrane region" description="Helical" evidence="8">
    <location>
        <begin position="388"/>
        <end position="412"/>
    </location>
</feature>
<evidence type="ECO:0000259" key="11">
    <source>
        <dbReference type="Pfam" id="PF14703"/>
    </source>
</evidence>
<evidence type="ECO:0000256" key="4">
    <source>
        <dbReference type="ARBA" id="ARBA00022692"/>
    </source>
</evidence>
<dbReference type="PANTHER" id="PTHR13018:SF5">
    <property type="entry name" value="RE44586P"/>
    <property type="match status" value="1"/>
</dbReference>
<feature type="domain" description="CSC1/OSCA1-like cytosolic" evidence="11">
    <location>
        <begin position="201"/>
        <end position="370"/>
    </location>
</feature>
<feature type="transmembrane region" description="Helical" evidence="8">
    <location>
        <begin position="668"/>
        <end position="688"/>
    </location>
</feature>